<proteinExistence type="predicted"/>
<organism evidence="3 4">
    <name type="scientific">Sinorhizobium kostiense</name>
    <dbReference type="NCBI Taxonomy" id="76747"/>
    <lineage>
        <taxon>Bacteria</taxon>
        <taxon>Pseudomonadati</taxon>
        <taxon>Pseudomonadota</taxon>
        <taxon>Alphaproteobacteria</taxon>
        <taxon>Hyphomicrobiales</taxon>
        <taxon>Rhizobiaceae</taxon>
        <taxon>Sinorhizobium/Ensifer group</taxon>
        <taxon>Sinorhizobium</taxon>
    </lineage>
</organism>
<evidence type="ECO:0000256" key="1">
    <source>
        <dbReference type="SAM" id="MobiDB-lite"/>
    </source>
</evidence>
<comment type="caution">
    <text evidence="3">The sequence shown here is derived from an EMBL/GenBank/DDBJ whole genome shotgun (WGS) entry which is preliminary data.</text>
</comment>
<dbReference type="InterPro" id="IPR017737">
    <property type="entry name" value="TssE1-like"/>
</dbReference>
<dbReference type="PANTHER" id="PTHR38595">
    <property type="entry name" value="CYTOPLASMIC PROTEIN-RELATED"/>
    <property type="match status" value="1"/>
</dbReference>
<dbReference type="InterPro" id="IPR007048">
    <property type="entry name" value="IraD/Gp25-like"/>
</dbReference>
<dbReference type="SUPFAM" id="SSF160719">
    <property type="entry name" value="gpW/gp25-like"/>
    <property type="match status" value="1"/>
</dbReference>
<sequence>MSMSASESWQKKGFGREARPPGGNLRATREAIQPSLWDRLVNDLPGLSSEIKQLRQALQNEIEAERLDALIAGGIRQIDAATDIGVDQKKSLHRLVSLDRRRAELESRGVVVSADVLREAVRRDIEALFNAQRFESSPLLTDFEVDQAGDNPPSLEDFPEVRRSVVNYGVPPFSGRSSRDFDRDELAKEIRNVLAAFEPRLKESATKVTVSLGDRSIGLRIDIDALLLTAPAPERLRLRTVLDLENGSARTELKDT</sequence>
<dbReference type="Proteomes" id="UP000730739">
    <property type="component" value="Unassembled WGS sequence"/>
</dbReference>
<feature type="domain" description="IraD/Gp25-like" evidence="2">
    <location>
        <begin position="117"/>
        <end position="231"/>
    </location>
</feature>
<protein>
    <submittedName>
        <fullName evidence="3">Type VI secretion system protein ImpF</fullName>
    </submittedName>
</protein>
<name>A0ABS4QXM5_9HYPH</name>
<reference evidence="3 4" key="1">
    <citation type="submission" date="2021-03" db="EMBL/GenBank/DDBJ databases">
        <title>Genomic Encyclopedia of Type Strains, Phase IV (KMG-IV): sequencing the most valuable type-strain genomes for metagenomic binning, comparative biology and taxonomic classification.</title>
        <authorList>
            <person name="Goeker M."/>
        </authorList>
    </citation>
    <scope>NUCLEOTIDE SEQUENCE [LARGE SCALE GENOMIC DNA]</scope>
    <source>
        <strain evidence="3 4">DSM 13372</strain>
    </source>
</reference>
<dbReference type="EMBL" id="JAGILA010000001">
    <property type="protein sequence ID" value="MBP2234809.1"/>
    <property type="molecule type" value="Genomic_DNA"/>
</dbReference>
<dbReference type="PANTHER" id="PTHR38595:SF1">
    <property type="entry name" value="TYPE VI SECRETION SYSTEM COMPONENT TSSE1"/>
    <property type="match status" value="1"/>
</dbReference>
<evidence type="ECO:0000313" key="4">
    <source>
        <dbReference type="Proteomes" id="UP000730739"/>
    </source>
</evidence>
<keyword evidence="4" id="KW-1185">Reference proteome</keyword>
<evidence type="ECO:0000313" key="3">
    <source>
        <dbReference type="EMBL" id="MBP2234809.1"/>
    </source>
</evidence>
<dbReference type="InterPro" id="IPR053176">
    <property type="entry name" value="T6SS_TssE1-like"/>
</dbReference>
<feature type="region of interest" description="Disordered" evidence="1">
    <location>
        <begin position="1"/>
        <end position="28"/>
    </location>
</feature>
<dbReference type="NCBIfam" id="TIGR03357">
    <property type="entry name" value="VI_zyme"/>
    <property type="match status" value="1"/>
</dbReference>
<accession>A0ABS4QXM5</accession>
<dbReference type="Pfam" id="PF04965">
    <property type="entry name" value="GPW_gp25"/>
    <property type="match status" value="1"/>
</dbReference>
<gene>
    <name evidence="3" type="ORF">J2Z31_001299</name>
</gene>
<evidence type="ECO:0000259" key="2">
    <source>
        <dbReference type="Pfam" id="PF04965"/>
    </source>
</evidence>